<dbReference type="GO" id="GO:0006260">
    <property type="term" value="P:DNA replication"/>
    <property type="evidence" value="ECO:0007669"/>
    <property type="project" value="InterPro"/>
</dbReference>
<dbReference type="GO" id="GO:0006284">
    <property type="term" value="P:base-excision repair"/>
    <property type="evidence" value="ECO:0007669"/>
    <property type="project" value="TreeGrafter"/>
</dbReference>
<evidence type="ECO:0000313" key="4">
    <source>
        <dbReference type="EMBL" id="OXU30781.1"/>
    </source>
</evidence>
<dbReference type="Gene3D" id="2.40.50.140">
    <property type="entry name" value="Nucleic acid-binding proteins"/>
    <property type="match status" value="1"/>
</dbReference>
<dbReference type="GO" id="GO:0006289">
    <property type="term" value="P:nucleotide-excision repair"/>
    <property type="evidence" value="ECO:0007669"/>
    <property type="project" value="TreeGrafter"/>
</dbReference>
<dbReference type="STRING" id="543379.A0A232FJ65"/>
<dbReference type="GO" id="GO:0000724">
    <property type="term" value="P:double-strand break repair via homologous recombination"/>
    <property type="evidence" value="ECO:0007669"/>
    <property type="project" value="TreeGrafter"/>
</dbReference>
<sequence>MRSSIEMYKRIGGQQLGQHVNSDIVLLGQIKKISSNGKAVELATVDNVPVNVNLPEPIDGNCEGYIEVYGTALSKSTVSCKRYVHFPPELSNNFESEKYNAFLSTLHVIGDKKWKISADDEPY</sequence>
<name>A0A232FJ65_9HYME</name>
<comment type="caution">
    <text evidence="4">The sequence shown here is derived from an EMBL/GenBank/DDBJ whole genome shotgun (WGS) entry which is preliminary data.</text>
</comment>
<dbReference type="PANTHER" id="PTHR15114:SF1">
    <property type="entry name" value="REPLICATION PROTEIN A 14 KDA SUBUNIT"/>
    <property type="match status" value="1"/>
</dbReference>
<evidence type="ECO:0000256" key="3">
    <source>
        <dbReference type="ARBA" id="ARBA00023242"/>
    </source>
</evidence>
<proteinExistence type="inferred from homology"/>
<protein>
    <recommendedName>
        <fullName evidence="6">Replication protein A 14 kDa subunit</fullName>
    </recommendedName>
</protein>
<dbReference type="Pfam" id="PF08661">
    <property type="entry name" value="Rep_fac-A_3"/>
    <property type="match status" value="1"/>
</dbReference>
<dbReference type="GO" id="GO:0005662">
    <property type="term" value="C:DNA replication factor A complex"/>
    <property type="evidence" value="ECO:0007669"/>
    <property type="project" value="TreeGrafter"/>
</dbReference>
<dbReference type="InterPro" id="IPR012340">
    <property type="entry name" value="NA-bd_OB-fold"/>
</dbReference>
<evidence type="ECO:0000313" key="5">
    <source>
        <dbReference type="Proteomes" id="UP000215335"/>
    </source>
</evidence>
<dbReference type="GO" id="GO:0006298">
    <property type="term" value="P:mismatch repair"/>
    <property type="evidence" value="ECO:0007669"/>
    <property type="project" value="TreeGrafter"/>
</dbReference>
<accession>A0A232FJ65</accession>
<reference evidence="4 5" key="1">
    <citation type="journal article" date="2017" name="Curr. Biol.">
        <title>The Evolution of Venom by Co-option of Single-Copy Genes.</title>
        <authorList>
            <person name="Martinson E.O."/>
            <person name="Mrinalini"/>
            <person name="Kelkar Y.D."/>
            <person name="Chang C.H."/>
            <person name="Werren J.H."/>
        </authorList>
    </citation>
    <scope>NUCLEOTIDE SEQUENCE [LARGE SCALE GENOMIC DNA]</scope>
    <source>
        <strain evidence="4 5">Alberta</strain>
        <tissue evidence="4">Whole body</tissue>
    </source>
</reference>
<dbReference type="OrthoDB" id="188186at2759"/>
<dbReference type="GO" id="GO:0003684">
    <property type="term" value="F:damaged DNA binding"/>
    <property type="evidence" value="ECO:0007669"/>
    <property type="project" value="TreeGrafter"/>
</dbReference>
<dbReference type="EMBL" id="NNAY01000120">
    <property type="protein sequence ID" value="OXU30781.1"/>
    <property type="molecule type" value="Genomic_DNA"/>
</dbReference>
<dbReference type="PANTHER" id="PTHR15114">
    <property type="entry name" value="REPLICATION PROTEIN A3"/>
    <property type="match status" value="1"/>
</dbReference>
<evidence type="ECO:0000256" key="1">
    <source>
        <dbReference type="ARBA" id="ARBA00004123"/>
    </source>
</evidence>
<dbReference type="InterPro" id="IPR013970">
    <property type="entry name" value="Rfa2"/>
</dbReference>
<gene>
    <name evidence="4" type="ORF">TSAR_008775</name>
</gene>
<comment type="similarity">
    <text evidence="2">Belongs to the replication factor A protein 3 family.</text>
</comment>
<dbReference type="SUPFAM" id="SSF50249">
    <property type="entry name" value="Nucleic acid-binding proteins"/>
    <property type="match status" value="1"/>
</dbReference>
<keyword evidence="5" id="KW-1185">Reference proteome</keyword>
<dbReference type="AlphaFoldDB" id="A0A232FJ65"/>
<dbReference type="Proteomes" id="UP000215335">
    <property type="component" value="Unassembled WGS sequence"/>
</dbReference>
<keyword evidence="3" id="KW-0539">Nucleus</keyword>
<organism evidence="4 5">
    <name type="scientific">Trichomalopsis sarcophagae</name>
    <dbReference type="NCBI Taxonomy" id="543379"/>
    <lineage>
        <taxon>Eukaryota</taxon>
        <taxon>Metazoa</taxon>
        <taxon>Ecdysozoa</taxon>
        <taxon>Arthropoda</taxon>
        <taxon>Hexapoda</taxon>
        <taxon>Insecta</taxon>
        <taxon>Pterygota</taxon>
        <taxon>Neoptera</taxon>
        <taxon>Endopterygota</taxon>
        <taxon>Hymenoptera</taxon>
        <taxon>Apocrita</taxon>
        <taxon>Proctotrupomorpha</taxon>
        <taxon>Chalcidoidea</taxon>
        <taxon>Pteromalidae</taxon>
        <taxon>Pteromalinae</taxon>
        <taxon>Trichomalopsis</taxon>
    </lineage>
</organism>
<comment type="subcellular location">
    <subcellularLocation>
        <location evidence="1">Nucleus</location>
    </subcellularLocation>
</comment>
<evidence type="ECO:0008006" key="6">
    <source>
        <dbReference type="Google" id="ProtNLM"/>
    </source>
</evidence>
<evidence type="ECO:0000256" key="2">
    <source>
        <dbReference type="ARBA" id="ARBA00009761"/>
    </source>
</evidence>
<dbReference type="GO" id="GO:0035861">
    <property type="term" value="C:site of double-strand break"/>
    <property type="evidence" value="ECO:0007669"/>
    <property type="project" value="TreeGrafter"/>
</dbReference>
<dbReference type="GO" id="GO:0003697">
    <property type="term" value="F:single-stranded DNA binding"/>
    <property type="evidence" value="ECO:0007669"/>
    <property type="project" value="TreeGrafter"/>
</dbReference>